<organism evidence="11">
    <name type="scientific">Ixodes ricinus</name>
    <name type="common">Common tick</name>
    <name type="synonym">Acarus ricinus</name>
    <dbReference type="NCBI Taxonomy" id="34613"/>
    <lineage>
        <taxon>Eukaryota</taxon>
        <taxon>Metazoa</taxon>
        <taxon>Ecdysozoa</taxon>
        <taxon>Arthropoda</taxon>
        <taxon>Chelicerata</taxon>
        <taxon>Arachnida</taxon>
        <taxon>Acari</taxon>
        <taxon>Parasitiformes</taxon>
        <taxon>Ixodida</taxon>
        <taxon>Ixodoidea</taxon>
        <taxon>Ixodidae</taxon>
        <taxon>Ixodinae</taxon>
        <taxon>Ixodes</taxon>
    </lineage>
</organism>
<dbReference type="PANTHER" id="PTHR11733:SF241">
    <property type="entry name" value="GH26575P-RELATED"/>
    <property type="match status" value="1"/>
</dbReference>
<keyword evidence="8" id="KW-0732">Signal</keyword>
<dbReference type="PROSITE" id="PS51885">
    <property type="entry name" value="NEPRILYSIN"/>
    <property type="match status" value="1"/>
</dbReference>
<dbReference type="Gene3D" id="1.10.1380.10">
    <property type="entry name" value="Neutral endopeptidase , domain2"/>
    <property type="match status" value="1"/>
</dbReference>
<evidence type="ECO:0000259" key="9">
    <source>
        <dbReference type="Pfam" id="PF01431"/>
    </source>
</evidence>
<feature type="domain" description="Peptidase M13 C-terminal" evidence="9">
    <location>
        <begin position="516"/>
        <end position="692"/>
    </location>
</feature>
<keyword evidence="7" id="KW-0482">Metalloprotease</keyword>
<dbReference type="GO" id="GO:0004222">
    <property type="term" value="F:metalloendopeptidase activity"/>
    <property type="evidence" value="ECO:0007669"/>
    <property type="project" value="InterPro"/>
</dbReference>
<feature type="signal peptide" evidence="8">
    <location>
        <begin position="1"/>
        <end position="23"/>
    </location>
</feature>
<keyword evidence="5" id="KW-0378">Hydrolase</keyword>
<sequence length="757" mass="87112">MKAIKVGPWFYLIILLGSLEIDCRPWRQKEKEAFTFDTCNRTACEELGNRFSDTINNSILPCNNFYEHVCNRWNTLDSQGRSKYIHRVDVRRLLHGVLENSTIKEVGAIDAADMVKIAYPSCIQNGGHYRKEAEVIKRLLKGHGIMSWALQPGASRMNYLSVLNSTGLYPFLNVEVKRTKSSSSRNTLVVSAASPHVLPWTDWQGHGISKRKRDNIKTAYKQFIINVILLVHRKRRNEAPVAASIMHFEESVAKLDEMWFKRIAGFWADPTLPIKDMQNHLSKKFPLFLLLSNEFKKVNITLKSNQQVTVQNRYHVNAILECIQKTDSNLLQNYMGWMLILDYIKTAGGKLQEYWQTFKDDANFSLEEAKEWKELCLDALVTEETTMYAPAAYFYLERYFLPIEKDRAFLMISFIVDALVNFIEKNDWMDRAVIDKAVARLRDVKYRIGYDDFFVNMTYLNTLYTFVARENVTLQTPFITIHSMLRRNLELKRMQSLESNEEEFDYRFGPFFTQGYYDSTSNTLIYQAASLHGIFSEAHLPKSYLYGGLGSKIAYQIARTVETMDISTVNSGVPGNVYVWSGIMAKNYLEAAKCLQKASRKAKDDRTPKIRFSSYVASRLARQAFVEAVKEEKVDYVVPVDPSIASEQLFYYSYGQLHCRGAGYSYTVTESEERLNFLMKLDPVFLDLFSCPKYVHKLEAPGDDCTIIPEKPKKKRKPKKDTSLKLAAIGAVVQQILENNLTALLDSDIEVLDIIKV</sequence>
<keyword evidence="6" id="KW-0862">Zinc</keyword>
<dbReference type="InterPro" id="IPR042089">
    <property type="entry name" value="Peptidase_M13_dom_2"/>
</dbReference>
<dbReference type="GO" id="GO:0046872">
    <property type="term" value="F:metal ion binding"/>
    <property type="evidence" value="ECO:0007669"/>
    <property type="project" value="UniProtKB-KW"/>
</dbReference>
<dbReference type="PANTHER" id="PTHR11733">
    <property type="entry name" value="ZINC METALLOPROTEASE FAMILY M13 NEPRILYSIN-RELATED"/>
    <property type="match status" value="1"/>
</dbReference>
<evidence type="ECO:0000256" key="5">
    <source>
        <dbReference type="ARBA" id="ARBA00022801"/>
    </source>
</evidence>
<evidence type="ECO:0000256" key="2">
    <source>
        <dbReference type="ARBA" id="ARBA00007357"/>
    </source>
</evidence>
<dbReference type="InterPro" id="IPR018497">
    <property type="entry name" value="Peptidase_M13_C"/>
</dbReference>
<dbReference type="SUPFAM" id="SSF55486">
    <property type="entry name" value="Metalloproteases ('zincins'), catalytic domain"/>
    <property type="match status" value="1"/>
</dbReference>
<dbReference type="InterPro" id="IPR024079">
    <property type="entry name" value="MetalloPept_cat_dom_sf"/>
</dbReference>
<protein>
    <submittedName>
        <fullName evidence="11">Putative m13 peptidase</fullName>
    </submittedName>
</protein>
<keyword evidence="4" id="KW-0479">Metal-binding</keyword>
<dbReference type="InterPro" id="IPR000718">
    <property type="entry name" value="Peptidase_M13"/>
</dbReference>
<evidence type="ECO:0000256" key="6">
    <source>
        <dbReference type="ARBA" id="ARBA00022833"/>
    </source>
</evidence>
<accession>A0A6B0VDU3</accession>
<keyword evidence="3" id="KW-0645">Protease</keyword>
<evidence type="ECO:0000256" key="1">
    <source>
        <dbReference type="ARBA" id="ARBA00001947"/>
    </source>
</evidence>
<evidence type="ECO:0000313" key="11">
    <source>
        <dbReference type="EMBL" id="MXV00581.1"/>
    </source>
</evidence>
<evidence type="ECO:0000256" key="3">
    <source>
        <dbReference type="ARBA" id="ARBA00022670"/>
    </source>
</evidence>
<dbReference type="Pfam" id="PF05649">
    <property type="entry name" value="Peptidase_M13_N"/>
    <property type="match status" value="1"/>
</dbReference>
<comment type="similarity">
    <text evidence="2">Belongs to the peptidase M13 family.</text>
</comment>
<proteinExistence type="inferred from homology"/>
<evidence type="ECO:0000259" key="10">
    <source>
        <dbReference type="Pfam" id="PF05649"/>
    </source>
</evidence>
<dbReference type="Gene3D" id="3.40.390.10">
    <property type="entry name" value="Collagenase (Catalytic Domain)"/>
    <property type="match status" value="1"/>
</dbReference>
<evidence type="ECO:0000256" key="4">
    <source>
        <dbReference type="ARBA" id="ARBA00022723"/>
    </source>
</evidence>
<evidence type="ECO:0000256" key="7">
    <source>
        <dbReference type="ARBA" id="ARBA00023049"/>
    </source>
</evidence>
<dbReference type="GO" id="GO:0016485">
    <property type="term" value="P:protein processing"/>
    <property type="evidence" value="ECO:0007669"/>
    <property type="project" value="TreeGrafter"/>
</dbReference>
<name>A0A6B0VDU3_IXORI</name>
<reference evidence="11" key="1">
    <citation type="submission" date="2019-12" db="EMBL/GenBank/DDBJ databases">
        <title>An insight into the sialome of adult female Ixodes ricinus ticks feeding for 6 days.</title>
        <authorList>
            <person name="Perner J."/>
            <person name="Ribeiro J.M.C."/>
        </authorList>
    </citation>
    <scope>NUCLEOTIDE SEQUENCE</scope>
    <source>
        <strain evidence="11">Semi-engorged</strain>
        <tissue evidence="11">Salivary glands</tissue>
    </source>
</reference>
<feature type="domain" description="Peptidase M13 N-terminal" evidence="10">
    <location>
        <begin position="61"/>
        <end position="450"/>
    </location>
</feature>
<dbReference type="GO" id="GO:0005886">
    <property type="term" value="C:plasma membrane"/>
    <property type="evidence" value="ECO:0007669"/>
    <property type="project" value="TreeGrafter"/>
</dbReference>
<dbReference type="Pfam" id="PF01431">
    <property type="entry name" value="Peptidase_M13"/>
    <property type="match status" value="1"/>
</dbReference>
<dbReference type="EMBL" id="GIFC01018497">
    <property type="protein sequence ID" value="MXV00581.1"/>
    <property type="molecule type" value="Transcribed_RNA"/>
</dbReference>
<dbReference type="InterPro" id="IPR008753">
    <property type="entry name" value="Peptidase_M13_N"/>
</dbReference>
<comment type="cofactor">
    <cofactor evidence="1">
        <name>Zn(2+)</name>
        <dbReference type="ChEBI" id="CHEBI:29105"/>
    </cofactor>
</comment>
<evidence type="ECO:0000256" key="8">
    <source>
        <dbReference type="SAM" id="SignalP"/>
    </source>
</evidence>
<feature type="chain" id="PRO_5025556086" evidence="8">
    <location>
        <begin position="24"/>
        <end position="757"/>
    </location>
</feature>
<dbReference type="AlphaFoldDB" id="A0A6B0VDU3"/>